<sequence length="73" mass="8133">MAASRKHSRELEAADSMEGSEELTRHALHGEKYIYDHVIGMALHVDRTDNSTDHIFPARGGENEHSRASTSSK</sequence>
<evidence type="ECO:0000313" key="3">
    <source>
        <dbReference type="Proteomes" id="UP001179952"/>
    </source>
</evidence>
<evidence type="ECO:0000313" key="2">
    <source>
        <dbReference type="EMBL" id="KAK1275681.1"/>
    </source>
</evidence>
<dbReference type="AlphaFoldDB" id="A0AAV9BGA0"/>
<keyword evidence="3" id="KW-1185">Reference proteome</keyword>
<gene>
    <name evidence="2" type="ORF">QJS04_geneDACA022485</name>
</gene>
<evidence type="ECO:0000256" key="1">
    <source>
        <dbReference type="SAM" id="MobiDB-lite"/>
    </source>
</evidence>
<feature type="region of interest" description="Disordered" evidence="1">
    <location>
        <begin position="51"/>
        <end position="73"/>
    </location>
</feature>
<reference evidence="2" key="1">
    <citation type="journal article" date="2023" name="Nat. Commun.">
        <title>Diploid and tetraploid genomes of Acorus and the evolution of monocots.</title>
        <authorList>
            <person name="Ma L."/>
            <person name="Liu K.W."/>
            <person name="Li Z."/>
            <person name="Hsiao Y.Y."/>
            <person name="Qi Y."/>
            <person name="Fu T."/>
            <person name="Tang G.D."/>
            <person name="Zhang D."/>
            <person name="Sun W.H."/>
            <person name="Liu D.K."/>
            <person name="Li Y."/>
            <person name="Chen G.Z."/>
            <person name="Liu X.D."/>
            <person name="Liao X.Y."/>
            <person name="Jiang Y.T."/>
            <person name="Yu X."/>
            <person name="Hao Y."/>
            <person name="Huang J."/>
            <person name="Zhao X.W."/>
            <person name="Ke S."/>
            <person name="Chen Y.Y."/>
            <person name="Wu W.L."/>
            <person name="Hsu J.L."/>
            <person name="Lin Y.F."/>
            <person name="Huang M.D."/>
            <person name="Li C.Y."/>
            <person name="Huang L."/>
            <person name="Wang Z.W."/>
            <person name="Zhao X."/>
            <person name="Zhong W.Y."/>
            <person name="Peng D.H."/>
            <person name="Ahmad S."/>
            <person name="Lan S."/>
            <person name="Zhang J.S."/>
            <person name="Tsai W.C."/>
            <person name="Van de Peer Y."/>
            <person name="Liu Z.J."/>
        </authorList>
    </citation>
    <scope>NUCLEOTIDE SEQUENCE</scope>
    <source>
        <strain evidence="2">SCP</strain>
    </source>
</reference>
<reference evidence="2" key="2">
    <citation type="submission" date="2023-06" db="EMBL/GenBank/DDBJ databases">
        <authorList>
            <person name="Ma L."/>
            <person name="Liu K.-W."/>
            <person name="Li Z."/>
            <person name="Hsiao Y.-Y."/>
            <person name="Qi Y."/>
            <person name="Fu T."/>
            <person name="Tang G."/>
            <person name="Zhang D."/>
            <person name="Sun W.-H."/>
            <person name="Liu D.-K."/>
            <person name="Li Y."/>
            <person name="Chen G.-Z."/>
            <person name="Liu X.-D."/>
            <person name="Liao X.-Y."/>
            <person name="Jiang Y.-T."/>
            <person name="Yu X."/>
            <person name="Hao Y."/>
            <person name="Huang J."/>
            <person name="Zhao X.-W."/>
            <person name="Ke S."/>
            <person name="Chen Y.-Y."/>
            <person name="Wu W.-L."/>
            <person name="Hsu J.-L."/>
            <person name="Lin Y.-F."/>
            <person name="Huang M.-D."/>
            <person name="Li C.-Y."/>
            <person name="Huang L."/>
            <person name="Wang Z.-W."/>
            <person name="Zhao X."/>
            <person name="Zhong W.-Y."/>
            <person name="Peng D.-H."/>
            <person name="Ahmad S."/>
            <person name="Lan S."/>
            <person name="Zhang J.-S."/>
            <person name="Tsai W.-C."/>
            <person name="Van De Peer Y."/>
            <person name="Liu Z.-J."/>
        </authorList>
    </citation>
    <scope>NUCLEOTIDE SEQUENCE</scope>
    <source>
        <strain evidence="2">SCP</strain>
        <tissue evidence="2">Leaves</tissue>
    </source>
</reference>
<dbReference type="EMBL" id="JAUJYN010000003">
    <property type="protein sequence ID" value="KAK1275681.1"/>
    <property type="molecule type" value="Genomic_DNA"/>
</dbReference>
<protein>
    <submittedName>
        <fullName evidence="2">Uncharacterized protein</fullName>
    </submittedName>
</protein>
<dbReference type="Proteomes" id="UP001179952">
    <property type="component" value="Unassembled WGS sequence"/>
</dbReference>
<proteinExistence type="predicted"/>
<comment type="caution">
    <text evidence="2">The sequence shown here is derived from an EMBL/GenBank/DDBJ whole genome shotgun (WGS) entry which is preliminary data.</text>
</comment>
<feature type="region of interest" description="Disordered" evidence="1">
    <location>
        <begin position="1"/>
        <end position="24"/>
    </location>
</feature>
<accession>A0AAV9BGA0</accession>
<name>A0AAV9BGA0_ACOGR</name>
<organism evidence="2 3">
    <name type="scientific">Acorus gramineus</name>
    <name type="common">Dwarf sweet flag</name>
    <dbReference type="NCBI Taxonomy" id="55184"/>
    <lineage>
        <taxon>Eukaryota</taxon>
        <taxon>Viridiplantae</taxon>
        <taxon>Streptophyta</taxon>
        <taxon>Embryophyta</taxon>
        <taxon>Tracheophyta</taxon>
        <taxon>Spermatophyta</taxon>
        <taxon>Magnoliopsida</taxon>
        <taxon>Liliopsida</taxon>
        <taxon>Acoraceae</taxon>
        <taxon>Acorus</taxon>
    </lineage>
</organism>